<sequence length="342" mass="38808">MESCSPPEKDEGNFYYIPHHGILRPSSISTPLRVVFDASAKDALGRSLNDTLMAGQKLQTNIFDLLLRFRWHCIVFTADVKQMYRQILVLLEDAEYQRILWRPSPEEPIRDYRLKTVTYGVSSAPYQALRTIAQLAKDTEVEFPAGSAVLSTDIYVDDVVSGTSTLEEALKLRSELTTIMSSGGFHLRKWTSNCEAFFEGLPESELYSEDFRNFNSINDVSLKVLGLRWLPKTDCFTFDTSVFDNRCTKRSILSEIARIFDPLGLLSPVVFLAKYIMQLLWLSGIDWDEDVPGHISAEWLKFKSQLSSLQSLSIPRRVVTQFTSLQVHGFCDASERGFCAAI</sequence>
<gene>
    <name evidence="1" type="ORF">ABMA27_015120</name>
</gene>
<proteinExistence type="predicted"/>
<dbReference type="Gene3D" id="3.30.70.270">
    <property type="match status" value="1"/>
</dbReference>
<dbReference type="PANTHER" id="PTHR47331">
    <property type="entry name" value="PHD-TYPE DOMAIN-CONTAINING PROTEIN"/>
    <property type="match status" value="1"/>
</dbReference>
<dbReference type="Proteomes" id="UP001549920">
    <property type="component" value="Unassembled WGS sequence"/>
</dbReference>
<protein>
    <recommendedName>
        <fullName evidence="3">Reverse transcriptase domain-containing protein</fullName>
    </recommendedName>
</protein>
<keyword evidence="2" id="KW-1185">Reference proteome</keyword>
<name>A0ABR3I6G8_LOXSC</name>
<comment type="caution">
    <text evidence="1">The sequence shown here is derived from an EMBL/GenBank/DDBJ whole genome shotgun (WGS) entry which is preliminary data.</text>
</comment>
<dbReference type="SUPFAM" id="SSF56672">
    <property type="entry name" value="DNA/RNA polymerases"/>
    <property type="match status" value="1"/>
</dbReference>
<evidence type="ECO:0000313" key="1">
    <source>
        <dbReference type="EMBL" id="KAL0891863.1"/>
    </source>
</evidence>
<organism evidence="1 2">
    <name type="scientific">Loxostege sticticalis</name>
    <name type="common">Beet webworm moth</name>
    <dbReference type="NCBI Taxonomy" id="481309"/>
    <lineage>
        <taxon>Eukaryota</taxon>
        <taxon>Metazoa</taxon>
        <taxon>Ecdysozoa</taxon>
        <taxon>Arthropoda</taxon>
        <taxon>Hexapoda</taxon>
        <taxon>Insecta</taxon>
        <taxon>Pterygota</taxon>
        <taxon>Neoptera</taxon>
        <taxon>Endopterygota</taxon>
        <taxon>Lepidoptera</taxon>
        <taxon>Glossata</taxon>
        <taxon>Ditrysia</taxon>
        <taxon>Pyraloidea</taxon>
        <taxon>Crambidae</taxon>
        <taxon>Pyraustinae</taxon>
        <taxon>Loxostege</taxon>
    </lineage>
</organism>
<dbReference type="EMBL" id="JBEUOH010000007">
    <property type="protein sequence ID" value="KAL0891863.1"/>
    <property type="molecule type" value="Genomic_DNA"/>
</dbReference>
<dbReference type="CDD" id="cd01644">
    <property type="entry name" value="RT_pepA17"/>
    <property type="match status" value="1"/>
</dbReference>
<accession>A0ABR3I6G8</accession>
<dbReference type="InterPro" id="IPR043502">
    <property type="entry name" value="DNA/RNA_pol_sf"/>
</dbReference>
<reference evidence="1 2" key="1">
    <citation type="submission" date="2024-06" db="EMBL/GenBank/DDBJ databases">
        <title>A chromosome-level genome assembly of beet webworm, Loxostege sticticalis.</title>
        <authorList>
            <person name="Zhang Y."/>
        </authorList>
    </citation>
    <scope>NUCLEOTIDE SEQUENCE [LARGE SCALE GENOMIC DNA]</scope>
    <source>
        <strain evidence="1">AQ026</strain>
        <tissue evidence="1">Whole body</tissue>
    </source>
</reference>
<dbReference type="Pfam" id="PF05380">
    <property type="entry name" value="Peptidase_A17"/>
    <property type="match status" value="1"/>
</dbReference>
<dbReference type="InterPro" id="IPR043128">
    <property type="entry name" value="Rev_trsase/Diguanyl_cyclase"/>
</dbReference>
<evidence type="ECO:0008006" key="3">
    <source>
        <dbReference type="Google" id="ProtNLM"/>
    </source>
</evidence>
<evidence type="ECO:0000313" key="2">
    <source>
        <dbReference type="Proteomes" id="UP001549920"/>
    </source>
</evidence>
<dbReference type="Gene3D" id="3.10.10.10">
    <property type="entry name" value="HIV Type 1 Reverse Transcriptase, subunit A, domain 1"/>
    <property type="match status" value="1"/>
</dbReference>
<dbReference type="InterPro" id="IPR008042">
    <property type="entry name" value="Retrotrans_Pao"/>
</dbReference>